<dbReference type="AlphaFoldDB" id="A0A210PGS8"/>
<reference evidence="1 2" key="1">
    <citation type="journal article" date="2017" name="Nat. Ecol. Evol.">
        <title>Scallop genome provides insights into evolution of bilaterian karyotype and development.</title>
        <authorList>
            <person name="Wang S."/>
            <person name="Zhang J."/>
            <person name="Jiao W."/>
            <person name="Li J."/>
            <person name="Xun X."/>
            <person name="Sun Y."/>
            <person name="Guo X."/>
            <person name="Huan P."/>
            <person name="Dong B."/>
            <person name="Zhang L."/>
            <person name="Hu X."/>
            <person name="Sun X."/>
            <person name="Wang J."/>
            <person name="Zhao C."/>
            <person name="Wang Y."/>
            <person name="Wang D."/>
            <person name="Huang X."/>
            <person name="Wang R."/>
            <person name="Lv J."/>
            <person name="Li Y."/>
            <person name="Zhang Z."/>
            <person name="Liu B."/>
            <person name="Lu W."/>
            <person name="Hui Y."/>
            <person name="Liang J."/>
            <person name="Zhou Z."/>
            <person name="Hou R."/>
            <person name="Li X."/>
            <person name="Liu Y."/>
            <person name="Li H."/>
            <person name="Ning X."/>
            <person name="Lin Y."/>
            <person name="Zhao L."/>
            <person name="Xing Q."/>
            <person name="Dou J."/>
            <person name="Li Y."/>
            <person name="Mao J."/>
            <person name="Guo H."/>
            <person name="Dou H."/>
            <person name="Li T."/>
            <person name="Mu C."/>
            <person name="Jiang W."/>
            <person name="Fu Q."/>
            <person name="Fu X."/>
            <person name="Miao Y."/>
            <person name="Liu J."/>
            <person name="Yu Q."/>
            <person name="Li R."/>
            <person name="Liao H."/>
            <person name="Li X."/>
            <person name="Kong Y."/>
            <person name="Jiang Z."/>
            <person name="Chourrout D."/>
            <person name="Li R."/>
            <person name="Bao Z."/>
        </authorList>
    </citation>
    <scope>NUCLEOTIDE SEQUENCE [LARGE SCALE GENOMIC DNA]</scope>
    <source>
        <strain evidence="1 2">PY_sf001</strain>
    </source>
</reference>
<dbReference type="OrthoDB" id="6038736at2759"/>
<gene>
    <name evidence="1" type="ORF">KP79_PYT19267</name>
</gene>
<keyword evidence="2" id="KW-1185">Reference proteome</keyword>
<evidence type="ECO:0000313" key="2">
    <source>
        <dbReference type="Proteomes" id="UP000242188"/>
    </source>
</evidence>
<organism evidence="1 2">
    <name type="scientific">Mizuhopecten yessoensis</name>
    <name type="common">Japanese scallop</name>
    <name type="synonym">Patinopecten yessoensis</name>
    <dbReference type="NCBI Taxonomy" id="6573"/>
    <lineage>
        <taxon>Eukaryota</taxon>
        <taxon>Metazoa</taxon>
        <taxon>Spiralia</taxon>
        <taxon>Lophotrochozoa</taxon>
        <taxon>Mollusca</taxon>
        <taxon>Bivalvia</taxon>
        <taxon>Autobranchia</taxon>
        <taxon>Pteriomorphia</taxon>
        <taxon>Pectinida</taxon>
        <taxon>Pectinoidea</taxon>
        <taxon>Pectinidae</taxon>
        <taxon>Mizuhopecten</taxon>
    </lineage>
</organism>
<comment type="caution">
    <text evidence="1">The sequence shown here is derived from an EMBL/GenBank/DDBJ whole genome shotgun (WGS) entry which is preliminary data.</text>
</comment>
<proteinExistence type="predicted"/>
<dbReference type="Proteomes" id="UP000242188">
    <property type="component" value="Unassembled WGS sequence"/>
</dbReference>
<name>A0A210PGS8_MIZYE</name>
<accession>A0A210PGS8</accession>
<dbReference type="EMBL" id="NEDP02076716">
    <property type="protein sequence ID" value="OWF35646.1"/>
    <property type="molecule type" value="Genomic_DNA"/>
</dbReference>
<evidence type="ECO:0000313" key="1">
    <source>
        <dbReference type="EMBL" id="OWF35646.1"/>
    </source>
</evidence>
<protein>
    <submittedName>
        <fullName evidence="1">Uncharacterized protein</fullName>
    </submittedName>
</protein>
<sequence>MHRVEYATSGGVNLKERGPYNPTPVHNYLSGTGKSHVYRGPGYYIPLSNCWIQFHEYKALPPKTKRDAVLFESEDAWVEYQRMRDAAPKPSGITLSGVPTQYTGVPVPNLLPFQTSAWSRRWDGAGYFLPSGEKWFHDHDSPAIPSESRHFYNEEDWIKYKYLLDKPSMSTLQK</sequence>